<keyword evidence="6" id="KW-0695">RNA-directed DNA polymerase</keyword>
<dbReference type="PANTHER" id="PTHR34047:SF8">
    <property type="entry name" value="PROTEIN YKFC"/>
    <property type="match status" value="1"/>
</dbReference>
<gene>
    <name evidence="3" type="ORF">DSLASN_01100</name>
    <name evidence="4" type="ORF">DSLASN_18060</name>
    <name evidence="5" type="ORF">DSLASN_22760</name>
    <name evidence="6" type="ORF">DSLASN_26090</name>
</gene>
<dbReference type="EMBL" id="AP024488">
    <property type="protein sequence ID" value="BCS96174.1"/>
    <property type="molecule type" value="Genomic_DNA"/>
</dbReference>
<accession>A0ABM7PIT6</accession>
<keyword evidence="7" id="KW-1185">Reference proteome</keyword>
<dbReference type="InterPro" id="IPR043502">
    <property type="entry name" value="DNA/RNA_pol_sf"/>
</dbReference>
<dbReference type="InterPro" id="IPR043128">
    <property type="entry name" value="Rev_trsase/Diguanyl_cyclase"/>
</dbReference>
<dbReference type="Pfam" id="PF00078">
    <property type="entry name" value="RVT_1"/>
    <property type="match status" value="1"/>
</dbReference>
<evidence type="ECO:0000313" key="3">
    <source>
        <dbReference type="EMBL" id="BCS94478.1"/>
    </source>
</evidence>
<evidence type="ECO:0000313" key="6">
    <source>
        <dbReference type="EMBL" id="BCS96977.1"/>
    </source>
</evidence>
<dbReference type="EMBL" id="AP024488">
    <property type="protein sequence ID" value="BCS94478.1"/>
    <property type="molecule type" value="Genomic_DNA"/>
</dbReference>
<evidence type="ECO:0000313" key="4">
    <source>
        <dbReference type="EMBL" id="BCS96174.1"/>
    </source>
</evidence>
<name>A0ABM7PIT6_9BACT</name>
<dbReference type="InterPro" id="IPR013597">
    <property type="entry name" value="Mat_intron_G2"/>
</dbReference>
<protein>
    <submittedName>
        <fullName evidence="6">Group II intron reverse transcriptase/maturase</fullName>
    </submittedName>
</protein>
<dbReference type="InterPro" id="IPR030931">
    <property type="entry name" value="Group_II_RT_mat"/>
</dbReference>
<dbReference type="SUPFAM" id="SSF56672">
    <property type="entry name" value="DNA/RNA polymerases"/>
    <property type="match status" value="1"/>
</dbReference>
<dbReference type="PROSITE" id="PS50878">
    <property type="entry name" value="RT_POL"/>
    <property type="match status" value="1"/>
</dbReference>
<evidence type="ECO:0000313" key="5">
    <source>
        <dbReference type="EMBL" id="BCS96644.1"/>
    </source>
</evidence>
<proteinExistence type="inferred from homology"/>
<dbReference type="GO" id="GO:0003964">
    <property type="term" value="F:RNA-directed DNA polymerase activity"/>
    <property type="evidence" value="ECO:0007669"/>
    <property type="project" value="UniProtKB-KW"/>
</dbReference>
<dbReference type="InterPro" id="IPR051083">
    <property type="entry name" value="GrpII_Intron_Splice-Mob/Def"/>
</dbReference>
<comment type="similarity">
    <text evidence="1">Belongs to the bacterial reverse transcriptase family.</text>
</comment>
<dbReference type="Proteomes" id="UP001320148">
    <property type="component" value="Chromosome"/>
</dbReference>
<dbReference type="Pfam" id="PF08388">
    <property type="entry name" value="GIIM"/>
    <property type="match status" value="1"/>
</dbReference>
<dbReference type="EMBL" id="AP024488">
    <property type="protein sequence ID" value="BCS96644.1"/>
    <property type="molecule type" value="Genomic_DNA"/>
</dbReference>
<reference evidence="6 7" key="1">
    <citation type="submission" date="2021-02" db="EMBL/GenBank/DDBJ databases">
        <title>Complete genome of Desulfoluna sp. strain ASN36.</title>
        <authorList>
            <person name="Takahashi A."/>
            <person name="Kojima H."/>
            <person name="Fukui M."/>
        </authorList>
    </citation>
    <scope>NUCLEOTIDE SEQUENCE [LARGE SCALE GENOMIC DNA]</scope>
    <source>
        <strain evidence="6 7">ASN36</strain>
    </source>
</reference>
<dbReference type="InterPro" id="IPR000477">
    <property type="entry name" value="RT_dom"/>
</dbReference>
<dbReference type="PANTHER" id="PTHR34047">
    <property type="entry name" value="NUCLEAR INTRON MATURASE 1, MITOCHONDRIAL-RELATED"/>
    <property type="match status" value="1"/>
</dbReference>
<organism evidence="6 7">
    <name type="scientific">Desulfoluna limicola</name>
    <dbReference type="NCBI Taxonomy" id="2810562"/>
    <lineage>
        <taxon>Bacteria</taxon>
        <taxon>Pseudomonadati</taxon>
        <taxon>Thermodesulfobacteriota</taxon>
        <taxon>Desulfobacteria</taxon>
        <taxon>Desulfobacterales</taxon>
        <taxon>Desulfolunaceae</taxon>
        <taxon>Desulfoluna</taxon>
    </lineage>
</organism>
<dbReference type="EMBL" id="AP024488">
    <property type="protein sequence ID" value="BCS96977.1"/>
    <property type="molecule type" value="Genomic_DNA"/>
</dbReference>
<evidence type="ECO:0000259" key="2">
    <source>
        <dbReference type="PROSITE" id="PS50878"/>
    </source>
</evidence>
<dbReference type="RefSeq" id="WP_236888412.1">
    <property type="nucleotide sequence ID" value="NZ_AP024488.1"/>
</dbReference>
<keyword evidence="6" id="KW-0548">Nucleotidyltransferase</keyword>
<feature type="domain" description="Reverse transcriptase" evidence="2">
    <location>
        <begin position="54"/>
        <end position="282"/>
    </location>
</feature>
<dbReference type="CDD" id="cd01651">
    <property type="entry name" value="RT_G2_intron"/>
    <property type="match status" value="1"/>
</dbReference>
<dbReference type="Gene3D" id="3.30.70.270">
    <property type="match status" value="1"/>
</dbReference>
<evidence type="ECO:0000256" key="1">
    <source>
        <dbReference type="ARBA" id="ARBA00034120"/>
    </source>
</evidence>
<evidence type="ECO:0000313" key="7">
    <source>
        <dbReference type="Proteomes" id="UP001320148"/>
    </source>
</evidence>
<sequence>MSCRVWYSLYDRLLYRETLLEAFKKVKSANGAPGVDGQSCKDFALHLDANIHTLLIELRGKTYRPTPVKRVEIAKPDGGIRKIGIPIVRDRVVQQAVKNILDPIFDPGFHPSSYGYRPKRSAQDAIAKATAFMRDYGLEWVVDMDLSKCFDTLDHELIIHAIREKVADGSILKLIRMFLESGVLNSGALEPTDVGSPQGGVISPLLANIYLDKFDQYMRRKGHRITRYADDIVIFKGSKAGAENVLEVATEYLEKRLKLTVNQKKTHITSLMQGVPYLGVVIRSGFTQIKDDRLQGFKDKIRRRTKRNSPVNLQKIISDLNPILRGFANYFKVANCKSVLQSMMKWIRRRLRSIQMKLWKVPQKLHRRLRQLGYQEEFQRIKMASWRNAACQYSHWAMPKKWFDELGLFAMDKIETGVLPPINRG</sequence>
<dbReference type="NCBIfam" id="TIGR04416">
    <property type="entry name" value="group_II_RT_mat"/>
    <property type="match status" value="1"/>
</dbReference>
<keyword evidence="6" id="KW-0808">Transferase</keyword>